<evidence type="ECO:0000256" key="1">
    <source>
        <dbReference type="SAM" id="Phobius"/>
    </source>
</evidence>
<feature type="transmembrane region" description="Helical" evidence="1">
    <location>
        <begin position="223"/>
        <end position="245"/>
    </location>
</feature>
<keyword evidence="1" id="KW-0812">Transmembrane</keyword>
<sequence length="252" mass="27171">MDDDITSPERGRSLRAEWAALIRFVARPRLPERTAPFSRRSLIALVRIYGLDLALMGVLALIAGMVVSAGRELPETALAGMEITAGLALAVILGAPVMEEVIFRGWLSGRKRQFVALATLIAGGLSAGILGASAIPGGGIWMIGVVVLFAGLAGLLFWTGRNRTPMRWFSRAFPLFFWLSTIAFACIHLANFDEGTLWVLLPLVLPQFLLGVLLGYLRVHYGLWASIALHALHNGTALGLVWIGLRFAGAEG</sequence>
<dbReference type="InterPro" id="IPR003675">
    <property type="entry name" value="Rce1/LyrA-like_dom"/>
</dbReference>
<organism evidence="3 4">
    <name type="scientific">Qipengyuania spongiae</name>
    <dbReference type="NCBI Taxonomy" id="2909673"/>
    <lineage>
        <taxon>Bacteria</taxon>
        <taxon>Pseudomonadati</taxon>
        <taxon>Pseudomonadota</taxon>
        <taxon>Alphaproteobacteria</taxon>
        <taxon>Sphingomonadales</taxon>
        <taxon>Erythrobacteraceae</taxon>
        <taxon>Qipengyuania</taxon>
    </lineage>
</organism>
<dbReference type="EMBL" id="CP092471">
    <property type="protein sequence ID" value="UVI39700.1"/>
    <property type="molecule type" value="Genomic_DNA"/>
</dbReference>
<keyword evidence="4" id="KW-1185">Reference proteome</keyword>
<dbReference type="GO" id="GO:0008237">
    <property type="term" value="F:metallopeptidase activity"/>
    <property type="evidence" value="ECO:0007669"/>
    <property type="project" value="UniProtKB-KW"/>
</dbReference>
<accession>A0ABY5SZD7</accession>
<evidence type="ECO:0000259" key="2">
    <source>
        <dbReference type="Pfam" id="PF02517"/>
    </source>
</evidence>
<keyword evidence="1" id="KW-0472">Membrane</keyword>
<name>A0ABY5SZD7_9SPHN</name>
<keyword evidence="3" id="KW-0645">Protease</keyword>
<dbReference type="Pfam" id="PF02517">
    <property type="entry name" value="Rce1-like"/>
    <property type="match status" value="1"/>
</dbReference>
<keyword evidence="3" id="KW-0482">Metalloprotease</keyword>
<feature type="transmembrane region" description="Helical" evidence="1">
    <location>
        <begin position="172"/>
        <end position="190"/>
    </location>
</feature>
<evidence type="ECO:0000313" key="4">
    <source>
        <dbReference type="Proteomes" id="UP001065265"/>
    </source>
</evidence>
<keyword evidence="3" id="KW-0378">Hydrolase</keyword>
<feature type="transmembrane region" description="Helical" evidence="1">
    <location>
        <begin position="42"/>
        <end position="63"/>
    </location>
</feature>
<dbReference type="Proteomes" id="UP001065265">
    <property type="component" value="Chromosome"/>
</dbReference>
<feature type="transmembrane region" description="Helical" evidence="1">
    <location>
        <begin position="114"/>
        <end position="134"/>
    </location>
</feature>
<dbReference type="RefSeq" id="WP_265559319.1">
    <property type="nucleotide sequence ID" value="NZ_CP092471.1"/>
</dbReference>
<evidence type="ECO:0000313" key="3">
    <source>
        <dbReference type="EMBL" id="UVI39700.1"/>
    </source>
</evidence>
<feature type="transmembrane region" description="Helical" evidence="1">
    <location>
        <begin position="196"/>
        <end position="216"/>
    </location>
</feature>
<feature type="transmembrane region" description="Helical" evidence="1">
    <location>
        <begin position="140"/>
        <end position="160"/>
    </location>
</feature>
<proteinExistence type="predicted"/>
<keyword evidence="1" id="KW-1133">Transmembrane helix</keyword>
<feature type="domain" description="CAAX prenyl protease 2/Lysostaphin resistance protein A-like" evidence="2">
    <location>
        <begin position="141"/>
        <end position="235"/>
    </location>
</feature>
<gene>
    <name evidence="3" type="ORF">L1F33_01685</name>
</gene>
<reference evidence="3" key="1">
    <citation type="submission" date="2022-02" db="EMBL/GenBank/DDBJ databases">
        <title>Qipengyuania spongiae sp. nov., isolated from marine sponge.</title>
        <authorList>
            <person name="Li Z."/>
            <person name="Zhang M."/>
        </authorList>
    </citation>
    <scope>NUCLEOTIDE SEQUENCE</scope>
    <source>
        <strain evidence="3">PHS-Z21</strain>
    </source>
</reference>
<feature type="transmembrane region" description="Helical" evidence="1">
    <location>
        <begin position="83"/>
        <end position="102"/>
    </location>
</feature>
<protein>
    <submittedName>
        <fullName evidence="3">CPBP family intramembrane metalloprotease</fullName>
    </submittedName>
</protein>